<dbReference type="Gene3D" id="1.10.287.110">
    <property type="entry name" value="DnaJ domain"/>
    <property type="match status" value="1"/>
</dbReference>
<dbReference type="InterPro" id="IPR036869">
    <property type="entry name" value="J_dom_sf"/>
</dbReference>
<comment type="caution">
    <text evidence="3">The sequence shown here is derived from an EMBL/GenBank/DDBJ whole genome shotgun (WGS) entry which is preliminary data.</text>
</comment>
<accession>A0ABQ8JCP5</accession>
<evidence type="ECO:0000313" key="4">
    <source>
        <dbReference type="Proteomes" id="UP000887458"/>
    </source>
</evidence>
<keyword evidence="1" id="KW-0472">Membrane</keyword>
<dbReference type="PRINTS" id="PR00625">
    <property type="entry name" value="JDOMAIN"/>
</dbReference>
<dbReference type="Proteomes" id="UP000887458">
    <property type="component" value="Unassembled WGS sequence"/>
</dbReference>
<gene>
    <name evidence="3" type="primary">DNAJB9_1</name>
    <name evidence="3" type="ORF">DERP_013828</name>
</gene>
<keyword evidence="1" id="KW-1133">Transmembrane helix</keyword>
<organism evidence="3 4">
    <name type="scientific">Dermatophagoides pteronyssinus</name>
    <name type="common">European house dust mite</name>
    <dbReference type="NCBI Taxonomy" id="6956"/>
    <lineage>
        <taxon>Eukaryota</taxon>
        <taxon>Metazoa</taxon>
        <taxon>Ecdysozoa</taxon>
        <taxon>Arthropoda</taxon>
        <taxon>Chelicerata</taxon>
        <taxon>Arachnida</taxon>
        <taxon>Acari</taxon>
        <taxon>Acariformes</taxon>
        <taxon>Sarcoptiformes</taxon>
        <taxon>Astigmata</taxon>
        <taxon>Psoroptidia</taxon>
        <taxon>Analgoidea</taxon>
        <taxon>Pyroglyphidae</taxon>
        <taxon>Dermatophagoidinae</taxon>
        <taxon>Dermatophagoides</taxon>
    </lineage>
</organism>
<protein>
    <submittedName>
        <fullName evidence="3">DnaJ sub B member 9</fullName>
    </submittedName>
</protein>
<dbReference type="PANTHER" id="PTHR43908">
    <property type="entry name" value="AT29763P-RELATED"/>
    <property type="match status" value="1"/>
</dbReference>
<reference evidence="3 4" key="2">
    <citation type="journal article" date="2022" name="Mol. Biol. Evol.">
        <title>Comparative Genomics Reveals Insights into the Divergent Evolution of Astigmatic Mites and Household Pest Adaptations.</title>
        <authorList>
            <person name="Xiong Q."/>
            <person name="Wan A.T."/>
            <person name="Liu X."/>
            <person name="Fung C.S."/>
            <person name="Xiao X."/>
            <person name="Malainual N."/>
            <person name="Hou J."/>
            <person name="Wang L."/>
            <person name="Wang M."/>
            <person name="Yang K.Y."/>
            <person name="Cui Y."/>
            <person name="Leung E.L."/>
            <person name="Nong W."/>
            <person name="Shin S.K."/>
            <person name="Au S.W."/>
            <person name="Jeong K.Y."/>
            <person name="Chew F.T."/>
            <person name="Hui J.H."/>
            <person name="Leung T.F."/>
            <person name="Tungtrongchitr A."/>
            <person name="Zhong N."/>
            <person name="Liu Z."/>
            <person name="Tsui S.K."/>
        </authorList>
    </citation>
    <scope>NUCLEOTIDE SEQUENCE [LARGE SCALE GENOMIC DNA]</scope>
    <source>
        <strain evidence="3">Derp</strain>
    </source>
</reference>
<evidence type="ECO:0000259" key="2">
    <source>
        <dbReference type="PROSITE" id="PS50076"/>
    </source>
</evidence>
<sequence>MQLYYVILINIVLSLNLSLILANNKRDYYEILGIKRDASEREIKKAFRNLAIKYHPDKNKDPGAEEKFREIATAYDVLSDKEKRKQYDQFGETDNMANKFTNANFQDIFANFEDIFQMFNHHTGGGNHHHHQQHQHFSFSFDDLFDDNDDFGNIFGGGGHHHQHDHDSHWASGDTFLEIFINNHNIININNNIIIINMYHQVIMDNNVVKKLLNKWVQQLYHILNVIDQSKSINQSQQQQ</sequence>
<keyword evidence="4" id="KW-1185">Reference proteome</keyword>
<dbReference type="InterPro" id="IPR018253">
    <property type="entry name" value="DnaJ_domain_CS"/>
</dbReference>
<dbReference type="SUPFAM" id="SSF46565">
    <property type="entry name" value="Chaperone J-domain"/>
    <property type="match status" value="1"/>
</dbReference>
<evidence type="ECO:0000256" key="1">
    <source>
        <dbReference type="SAM" id="Phobius"/>
    </source>
</evidence>
<reference evidence="3 4" key="1">
    <citation type="journal article" date="2018" name="J. Allergy Clin. Immunol.">
        <title>High-quality assembly of Dermatophagoides pteronyssinus genome and transcriptome reveals a wide range of novel allergens.</title>
        <authorList>
            <person name="Liu X.Y."/>
            <person name="Yang K.Y."/>
            <person name="Wang M.Q."/>
            <person name="Kwok J.S."/>
            <person name="Zeng X."/>
            <person name="Yang Z."/>
            <person name="Xiao X.J."/>
            <person name="Lau C.P."/>
            <person name="Li Y."/>
            <person name="Huang Z.M."/>
            <person name="Ba J.G."/>
            <person name="Yim A.K."/>
            <person name="Ouyang C.Y."/>
            <person name="Ngai S.M."/>
            <person name="Chan T.F."/>
            <person name="Leung E.L."/>
            <person name="Liu L."/>
            <person name="Liu Z.G."/>
            <person name="Tsui S.K."/>
        </authorList>
    </citation>
    <scope>NUCLEOTIDE SEQUENCE [LARGE SCALE GENOMIC DNA]</scope>
    <source>
        <strain evidence="3">Derp</strain>
    </source>
</reference>
<dbReference type="Pfam" id="PF00226">
    <property type="entry name" value="DnaJ"/>
    <property type="match status" value="1"/>
</dbReference>
<dbReference type="SMART" id="SM00271">
    <property type="entry name" value="DnaJ"/>
    <property type="match status" value="1"/>
</dbReference>
<evidence type="ECO:0000313" key="3">
    <source>
        <dbReference type="EMBL" id="KAH9420380.1"/>
    </source>
</evidence>
<dbReference type="CDD" id="cd06257">
    <property type="entry name" value="DnaJ"/>
    <property type="match status" value="1"/>
</dbReference>
<dbReference type="PROSITE" id="PS50076">
    <property type="entry name" value="DNAJ_2"/>
    <property type="match status" value="1"/>
</dbReference>
<proteinExistence type="predicted"/>
<feature type="transmembrane region" description="Helical" evidence="1">
    <location>
        <begin position="6"/>
        <end position="22"/>
    </location>
</feature>
<dbReference type="InterPro" id="IPR051100">
    <property type="entry name" value="DnaJ_subfamily_B/C"/>
</dbReference>
<dbReference type="EMBL" id="NJHN03000050">
    <property type="protein sequence ID" value="KAH9420380.1"/>
    <property type="molecule type" value="Genomic_DNA"/>
</dbReference>
<dbReference type="PROSITE" id="PS00636">
    <property type="entry name" value="DNAJ_1"/>
    <property type="match status" value="1"/>
</dbReference>
<keyword evidence="1" id="KW-0812">Transmembrane</keyword>
<dbReference type="InterPro" id="IPR001623">
    <property type="entry name" value="DnaJ_domain"/>
</dbReference>
<feature type="domain" description="J" evidence="2">
    <location>
        <begin position="27"/>
        <end position="91"/>
    </location>
</feature>
<name>A0ABQ8JCP5_DERPT</name>